<dbReference type="InterPro" id="IPR001613">
    <property type="entry name" value="Flavin_amine_oxidase"/>
</dbReference>
<evidence type="ECO:0000256" key="1">
    <source>
        <dbReference type="ARBA" id="ARBA00001974"/>
    </source>
</evidence>
<dbReference type="Pfam" id="PF01593">
    <property type="entry name" value="Amino_oxidase"/>
    <property type="match status" value="1"/>
</dbReference>
<dbReference type="InterPro" id="IPR050281">
    <property type="entry name" value="Flavin_monoamine_oxidase"/>
</dbReference>
<keyword evidence="7" id="KW-0073">Auxin biosynthesis</keyword>
<feature type="binding site" evidence="9">
    <location>
        <position position="204"/>
    </location>
    <ligand>
        <name>FAD</name>
        <dbReference type="ChEBI" id="CHEBI:57692"/>
    </ligand>
</feature>
<comment type="cofactor">
    <cofactor evidence="1">
        <name>FAD</name>
        <dbReference type="ChEBI" id="CHEBI:57692"/>
    </cofactor>
</comment>
<name>A0A6M6BM95_9BACT</name>
<dbReference type="SUPFAM" id="SSF54373">
    <property type="entry name" value="FAD-linked reductases, C-terminal domain"/>
    <property type="match status" value="1"/>
</dbReference>
<reference evidence="11 12" key="1">
    <citation type="submission" date="2020-05" db="EMBL/GenBank/DDBJ databases">
        <title>Complete genome sequence of Hymenobacter sp. TS19 in Coasted Sand Dune.</title>
        <authorList>
            <person name="Lee J.-H."/>
            <person name="Jung J.-H."/>
            <person name="Jeong S."/>
            <person name="Zhao L."/>
            <person name="Kim M.-K."/>
            <person name="Seo H.-S."/>
            <person name="Lim S."/>
        </authorList>
    </citation>
    <scope>NUCLEOTIDE SEQUENCE [LARGE SCALE GENOMIC DNA]</scope>
    <source>
        <strain evidence="11 12">TS19</strain>
    </source>
</reference>
<proteinExistence type="inferred from homology"/>
<evidence type="ECO:0000256" key="2">
    <source>
        <dbReference type="ARBA" id="ARBA00004814"/>
    </source>
</evidence>
<dbReference type="GO" id="GO:0050361">
    <property type="term" value="F:tryptophan 2-monooxygenase activity"/>
    <property type="evidence" value="ECO:0007669"/>
    <property type="project" value="UniProtKB-EC"/>
</dbReference>
<evidence type="ECO:0000256" key="5">
    <source>
        <dbReference type="ARBA" id="ARBA00017871"/>
    </source>
</evidence>
<dbReference type="PANTHER" id="PTHR10742:SF410">
    <property type="entry name" value="LYSINE-SPECIFIC HISTONE DEMETHYLASE 2"/>
    <property type="match status" value="1"/>
</dbReference>
<keyword evidence="12" id="KW-1185">Reference proteome</keyword>
<evidence type="ECO:0000256" key="3">
    <source>
        <dbReference type="ARBA" id="ARBA00005833"/>
    </source>
</evidence>
<accession>A0A6M6BM95</accession>
<evidence type="ECO:0000313" key="12">
    <source>
        <dbReference type="Proteomes" id="UP000501623"/>
    </source>
</evidence>
<dbReference type="InterPro" id="IPR036188">
    <property type="entry name" value="FAD/NAD-bd_sf"/>
</dbReference>
<keyword evidence="6" id="KW-0560">Oxidoreductase</keyword>
<protein>
    <recommendedName>
        <fullName evidence="5">Tryptophan 2-monooxygenase</fullName>
        <ecNumber evidence="4">1.13.12.3</ecNumber>
    </recommendedName>
</protein>
<dbReference type="RefSeq" id="WP_171593177.1">
    <property type="nucleotide sequence ID" value="NZ_CP053538.1"/>
</dbReference>
<feature type="domain" description="Amine oxidase" evidence="10">
    <location>
        <begin position="14"/>
        <end position="432"/>
    </location>
</feature>
<dbReference type="Gene3D" id="3.50.50.60">
    <property type="entry name" value="FAD/NAD(P)-binding domain"/>
    <property type="match status" value="1"/>
</dbReference>
<sequence>MPSYDILLIGAGAAGLVAARTLAQAGQRIAILEARTRAGGRIHTFADAGFTGPTEGGAEFLHGDVAYSRELLRAAGISTHDTSGKNYEASGGKAQVAAGFFVEDMPLLLQKLQALEHDVPLAEFLEQQFPDEKYRALRDTVTRFAEGYDAADARRASSFALREEWAGNGAEDSPRPEGGYGKLIAWLVQEIEAAAGVLHFSTVVEEVRWQAGHVEVVCRGGSTFTAAKVVLTLPLGVLQAEAGTLGHVRFTPELPAYRAAATALGVGPVIKFLLEFEEGFWQEPSADVGQPMPNMGFLFSDAAVPTWWSQLPDSRPLLTGWVAGPAAAALRETADAELLTLALNTLAYVFGSTTSFLRRHLRAHRVVNWGADPFARGAYAYATVSAAAAHEVLNHPVDNTLFFAGEGLYQGAHTGTVEAALVSGVDAAKRVLS</sequence>
<evidence type="ECO:0000256" key="4">
    <source>
        <dbReference type="ARBA" id="ARBA00012535"/>
    </source>
</evidence>
<dbReference type="InterPro" id="IPR002937">
    <property type="entry name" value="Amino_oxidase"/>
</dbReference>
<dbReference type="GO" id="GO:0009851">
    <property type="term" value="P:auxin biosynthetic process"/>
    <property type="evidence" value="ECO:0007669"/>
    <property type="project" value="UniProtKB-KW"/>
</dbReference>
<dbReference type="EMBL" id="CP053538">
    <property type="protein sequence ID" value="QJX49090.1"/>
    <property type="molecule type" value="Genomic_DNA"/>
</dbReference>
<evidence type="ECO:0000256" key="7">
    <source>
        <dbReference type="ARBA" id="ARBA00023070"/>
    </source>
</evidence>
<evidence type="ECO:0000256" key="6">
    <source>
        <dbReference type="ARBA" id="ARBA00023002"/>
    </source>
</evidence>
<evidence type="ECO:0000259" key="10">
    <source>
        <dbReference type="Pfam" id="PF01593"/>
    </source>
</evidence>
<dbReference type="AlphaFoldDB" id="A0A6M6BM95"/>
<comment type="pathway">
    <text evidence="2">Plant hormone metabolism; auxin biosynthesis.</text>
</comment>
<dbReference type="PANTHER" id="PTHR10742">
    <property type="entry name" value="FLAVIN MONOAMINE OXIDASE"/>
    <property type="match status" value="1"/>
</dbReference>
<dbReference type="KEGG" id="hts:HMJ29_20135"/>
<evidence type="ECO:0000313" key="11">
    <source>
        <dbReference type="EMBL" id="QJX49090.1"/>
    </source>
</evidence>
<dbReference type="Proteomes" id="UP000501623">
    <property type="component" value="Chromosome"/>
</dbReference>
<dbReference type="EC" id="1.13.12.3" evidence="4"/>
<comment type="similarity">
    <text evidence="3">Belongs to the tryptophan 2-monooxygenase family.</text>
</comment>
<feature type="binding site" evidence="9">
    <location>
        <begin position="33"/>
        <end position="34"/>
    </location>
    <ligand>
        <name>FAD</name>
        <dbReference type="ChEBI" id="CHEBI:57692"/>
    </ligand>
</feature>
<gene>
    <name evidence="11" type="ORF">HMJ29_20135</name>
</gene>
<dbReference type="SUPFAM" id="SSF51905">
    <property type="entry name" value="FAD/NAD(P)-binding domain"/>
    <property type="match status" value="1"/>
</dbReference>
<evidence type="ECO:0000256" key="8">
    <source>
        <dbReference type="ARBA" id="ARBA00047321"/>
    </source>
</evidence>
<comment type="catalytic activity">
    <reaction evidence="8">
        <text>L-tryptophan + O2 = indole-3-acetamide + CO2 + H2O</text>
        <dbReference type="Rhea" id="RHEA:16165"/>
        <dbReference type="ChEBI" id="CHEBI:15377"/>
        <dbReference type="ChEBI" id="CHEBI:15379"/>
        <dbReference type="ChEBI" id="CHEBI:16031"/>
        <dbReference type="ChEBI" id="CHEBI:16526"/>
        <dbReference type="ChEBI" id="CHEBI:57912"/>
        <dbReference type="EC" id="1.13.12.3"/>
    </reaction>
</comment>
<evidence type="ECO:0000256" key="9">
    <source>
        <dbReference type="PIRSR" id="PIRSR601613-1"/>
    </source>
</evidence>
<dbReference type="PRINTS" id="PR00757">
    <property type="entry name" value="AMINEOXDASEF"/>
</dbReference>
<organism evidence="11 12">
    <name type="scientific">Hymenobacter taeanensis</name>
    <dbReference type="NCBI Taxonomy" id="2735321"/>
    <lineage>
        <taxon>Bacteria</taxon>
        <taxon>Pseudomonadati</taxon>
        <taxon>Bacteroidota</taxon>
        <taxon>Cytophagia</taxon>
        <taxon>Cytophagales</taxon>
        <taxon>Hymenobacteraceae</taxon>
        <taxon>Hymenobacter</taxon>
    </lineage>
</organism>